<name>A0A2Z4QDX2_9CAUD</name>
<dbReference type="Proteomes" id="UP000251795">
    <property type="component" value="Segment"/>
</dbReference>
<evidence type="ECO:0000313" key="3">
    <source>
        <dbReference type="Proteomes" id="UP000251795"/>
    </source>
</evidence>
<sequence length="243" mass="25510">MALIKISLGDSVLSESAKAPGYKVAKVGGAQALVINSAHKAAVGKCITNARKAKKLATSALKDRISLISLTTKVKKEENPTRKAKLRDQIKSLKARSSANAKEAKSLLREGKAAMRAAGLSSLSSPLKATDISLADTPGRYLRTVTAAQVDSLVVTGRKGYIKPKFLAASKFEALGQKVSTAKPKGSGPRAAVKRVQNAKKSKAQQGMNESPLDKVPEKALRGPRASGKKSDGAQLSAKRLGK</sequence>
<organism evidence="2 3">
    <name type="scientific">Erwinia phage vB_EamM_Alexandra</name>
    <dbReference type="NCBI Taxonomy" id="2201424"/>
    <lineage>
        <taxon>Viruses</taxon>
        <taxon>Duplodnaviria</taxon>
        <taxon>Heunggongvirae</taxon>
        <taxon>Uroviricota</taxon>
        <taxon>Caudoviricetes</taxon>
        <taxon>Alexandravirus</taxon>
        <taxon>Alexandravirus alexandra</taxon>
    </lineage>
</organism>
<evidence type="ECO:0000256" key="1">
    <source>
        <dbReference type="SAM" id="MobiDB-lite"/>
    </source>
</evidence>
<keyword evidence="3" id="KW-1185">Reference proteome</keyword>
<dbReference type="EMBL" id="MH248138">
    <property type="protein sequence ID" value="AWY08465.1"/>
    <property type="molecule type" value="Genomic_DNA"/>
</dbReference>
<proteinExistence type="predicted"/>
<accession>A0A2Z4QDX2</accession>
<evidence type="ECO:0000313" key="2">
    <source>
        <dbReference type="EMBL" id="AWY08465.1"/>
    </source>
</evidence>
<reference evidence="2 3" key="1">
    <citation type="submission" date="2018-04" db="EMBL/GenBank/DDBJ databases">
        <authorList>
            <person name="Go L.Y."/>
            <person name="Mitchell J.A."/>
        </authorList>
    </citation>
    <scope>NUCLEOTIDE SEQUENCE [LARGE SCALE GENOMIC DNA]</scope>
</reference>
<feature type="region of interest" description="Disordered" evidence="1">
    <location>
        <begin position="180"/>
        <end position="243"/>
    </location>
</feature>
<feature type="compositionally biased region" description="Basic and acidic residues" evidence="1">
    <location>
        <begin position="212"/>
        <end position="221"/>
    </location>
</feature>
<protein>
    <submittedName>
        <fullName evidence="2">Uncharacterized protein</fullName>
    </submittedName>
</protein>
<gene>
    <name evidence="2" type="ORF">Alexandra_200</name>
</gene>